<dbReference type="AlphaFoldDB" id="M1K395"/>
<name>M1K395_9EUKA</name>
<gene>
    <name evidence="1" type="primary">orf112</name>
</gene>
<organism evidence="1">
    <name type="scientific">Capsaspora owczarzaki</name>
    <dbReference type="NCBI Taxonomy" id="192875"/>
    <lineage>
        <taxon>Eukaryota</taxon>
        <taxon>Filasterea</taxon>
        <taxon>Capsaspora</taxon>
    </lineage>
</organism>
<reference evidence="1" key="2">
    <citation type="submission" date="2012-12" db="EMBL/GenBank/DDBJ databases">
        <authorList>
            <person name="Lang B.F."/>
        </authorList>
    </citation>
    <scope>NUCLEOTIDE SEQUENCE</scope>
    <source>
        <strain evidence="1">ATCC 30864</strain>
    </source>
</reference>
<evidence type="ECO:0000313" key="1">
    <source>
        <dbReference type="EMBL" id="AGE93586.1"/>
    </source>
</evidence>
<accession>M1K395</accession>
<reference evidence="1" key="1">
    <citation type="journal article" date="2008" name="Mol. Biol. Evol.">
        <title>A phylogenomic investigation into the origin of metazoa.</title>
        <authorList>
            <person name="Ruiz-Trillo I."/>
            <person name="Roger A.J."/>
            <person name="Burger G."/>
            <person name="Gray M.W."/>
            <person name="Lang B.F."/>
        </authorList>
    </citation>
    <scope>NUCLEOTIDE SEQUENCE</scope>
    <source>
        <strain evidence="1">ATCC 30864</strain>
    </source>
</reference>
<geneLocation type="mitochondrion" evidence="1"/>
<dbReference type="EMBL" id="KC573038">
    <property type="protein sequence ID" value="AGE93586.1"/>
    <property type="molecule type" value="Genomic_DNA"/>
</dbReference>
<keyword evidence="1" id="KW-0496">Mitochondrion</keyword>
<dbReference type="GO" id="GO:0003723">
    <property type="term" value="F:RNA binding"/>
    <property type="evidence" value="ECO:0007669"/>
    <property type="project" value="InterPro"/>
</dbReference>
<dbReference type="InterPro" id="IPR009019">
    <property type="entry name" value="KH_sf_prok-type"/>
</dbReference>
<protein>
    <submittedName>
        <fullName evidence="1">Uncharacterized protein</fullName>
    </submittedName>
</protein>
<sequence>MKQIKNKTGLRLTINKNWDTIAYARDAWKLLVQDSLVDTIIKQAFRANSYKTSQIRLSTRLNQIVASMNVVSTMKQLPTFKKKVVKPFTSKIAPTIIIKPSRSEVKQNIKVK</sequence>
<proteinExistence type="predicted"/>
<dbReference type="SUPFAM" id="SSF54814">
    <property type="entry name" value="Prokaryotic type KH domain (KH-domain type II)"/>
    <property type="match status" value="1"/>
</dbReference>